<name>A0A417YNY7_9BACI</name>
<sequence length="1872" mass="201923">MKQRYVKKLFSSLLIFTLILSLFNPLLVSAETNSNATKQLNVDDRISQLKKAVSEQQAILNQEPVLHQALQNLSSDKETAVIVQLSEAPVALEQGKKTVEGKTLSGAQATTVKNKVINEQARFEKLLKADNIDYEKGFTYTQAFNGMSLKLKADDIDKLLTIDGVVSVNPDEEVHALELAGDNKIGPMMVDTVPHLEVPELWDSGHEGQGVKVAVLDTGIDYNHPDFQEIYKGGHNFIEHTEDYARPRDDDDPYETTPEDRPDHMPEFSANGSSFYTSHGTHVAGIIAGTGNNEYGIKGIAPKIDLYAYRVLGAYGSGFTSGIIAAIDKSVEENMDIINLSLGGGSNSQTAPDAIAINNATLAGVTAIIATGNSGPGRGSVGNPASAALAISVGNSTLPEETIQANVDTSAGDYEQQYDAALMGWNFAEDPADALSGTYDVVPVPGVGAASDYEGIDVEGKVALVARGEIPFVDKIDVAKSLGAIGILIHNNIDGEGPANVLLGSSFGYIPAFDISTADGQALREAIAASADNIGKVTFSDYQVNSTEGDQINSSSSRGPSTPVFDIKPDVSAPGTNIMATVPAYGKDYPDAAYTQAYDRKTGTSMAAPQIAGIAALLLSKNPDWTPYDIKVALSNTAKQLDTEQYDVFAQGPGRVQPLAAANAEALAYALDTTAFDEQSLDYEKGTITFGRVAPDQEKELTITKQIEVRDLIGKSSDYDVSVDVTKAATGELADASVTVNKPSFTLNGTETLDVTLSVPAGEESPGNELLGYIHITNGTTNLGLPFAVEFSTEIPSGLSYFELIDYAISPNGDGQHDETVLEFGLSADEELMSIELWDAADPNGGIYGDGYIGYLAMQALPAGEWQLPISETYYDWETEQETTIPDGVYTVDFNSWDIANQNITLLADDGPLFVKTAAPEIDFDSVDEAIDGNEFVVTGSIDDKFIDFKRTVERIFGLPYDVNEKLSAEYELTDEDGHVLESNDVILEQDGTFKVQLTSLTSGKNTLALTVTDIVANSTQQQLELDVTEEAKEIMISLTPSTNEPTEEPVTISVDTDSEAELVAMKWLQGDKTAEDFAESGNTIDLNTKAFDVEENGTYTVYVKNSEGVEAVESITIENITEPIEEVITITLSPSTAEPTEGPISIAVATDSEADLVTMKWLQGDKVVEDFAEAGNPIDLNTKAFDVHENDIYTVYVKNSNGVEAVQTITVENIADPVEEFSITLSPSTTEPTEGPISIAVETDSETELDAIKWLQGDKTVEDFADAGNPIDLNTKAFDVHENGIYTVYVQNRNGAEAVQTIVVGNIIVQGELSITLIPSTTEPTEGPMSISVMTNSETDLTALKWLPGELTEENFAEAGNAIDLNTKTFDIAENGTYTVYAKNSDELETVQTIVIENIIQPGDEVITISLKPSTTALTEGPVTISIDTDSAADLAVLKWLEGERSIEDFTKSGNAIDLTKKAFDITKNGTYTVYVKNSNGAEAVQTITVKNITEPVDEEFTITLSPSTTEPTEGPVTISVATDSESDITALKWHAGEKTTEDFAKNGHAIDLNTKAFEVSENGTYTVYAKNRNDIEAVKTIQVENITDPEPKEETVVAAPQIADGIATISNEAIDQLADGGTLVIDLGKTESVRIEITKEQIAALKAKEATLIIQNHHIEMQSPLVNLPDEKDISFNLEKQDDVEKAVSPVYDLTIEANEDAINTFKEPIALLFKINPDKVNNVDKLNVYFLNEDTRQWEIIPGSVYQDGKVSVGVDHFSQFAVFEDTDDDKGKDPVDPNPVDKDDDKEEPKDKDPIDDNRSDVGKNTGNKSNGGTTKNIGYAKGDSGDGKQLPSTATTTYNYLVIGAILIIIGFVAIYVQHRRKRKSML</sequence>
<dbReference type="SUPFAM" id="SSF52743">
    <property type="entry name" value="Subtilisin-like"/>
    <property type="match status" value="1"/>
</dbReference>
<feature type="region of interest" description="Disordered" evidence="13">
    <location>
        <begin position="547"/>
        <end position="568"/>
    </location>
</feature>
<feature type="region of interest" description="Disordered" evidence="13">
    <location>
        <begin position="1769"/>
        <end position="1836"/>
    </location>
</feature>
<dbReference type="SUPFAM" id="SSF52025">
    <property type="entry name" value="PA domain"/>
    <property type="match status" value="1"/>
</dbReference>
<keyword evidence="7 11" id="KW-0378">Hydrolase</keyword>
<keyword evidence="4" id="KW-0964">Secreted</keyword>
<dbReference type="OrthoDB" id="9798386at2"/>
<dbReference type="InterPro" id="IPR022398">
    <property type="entry name" value="Peptidase_S8_His-AS"/>
</dbReference>
<feature type="compositionally biased region" description="Polar residues" evidence="13">
    <location>
        <begin position="547"/>
        <end position="560"/>
    </location>
</feature>
<feature type="domain" description="Inhibitor I9" evidence="18">
    <location>
        <begin position="83"/>
        <end position="175"/>
    </location>
</feature>
<dbReference type="PROSITE" id="PS00138">
    <property type="entry name" value="SUBTILASE_SER"/>
    <property type="match status" value="1"/>
</dbReference>
<evidence type="ECO:0000256" key="5">
    <source>
        <dbReference type="ARBA" id="ARBA00022670"/>
    </source>
</evidence>
<dbReference type="InterPro" id="IPR023827">
    <property type="entry name" value="Peptidase_S8_Asp-AS"/>
</dbReference>
<dbReference type="CDD" id="cd02133">
    <property type="entry name" value="PA_C5a_like"/>
    <property type="match status" value="1"/>
</dbReference>
<dbReference type="Pfam" id="PF05922">
    <property type="entry name" value="Inhibitor_I9"/>
    <property type="match status" value="1"/>
</dbReference>
<dbReference type="RefSeq" id="WP_118888519.1">
    <property type="nucleotide sequence ID" value="NZ_PHUT01000001.1"/>
</dbReference>
<dbReference type="InterPro" id="IPR015500">
    <property type="entry name" value="Peptidase_S8_subtilisin-rel"/>
</dbReference>
<evidence type="ECO:0000259" key="18">
    <source>
        <dbReference type="Pfam" id="PF05922"/>
    </source>
</evidence>
<keyword evidence="3" id="KW-0134">Cell wall</keyword>
<accession>A0A417YNY7</accession>
<evidence type="ECO:0000256" key="3">
    <source>
        <dbReference type="ARBA" id="ARBA00022512"/>
    </source>
</evidence>
<protein>
    <recommendedName>
        <fullName evidence="21">LPXTG cell wall anchor domain-containing protein</fullName>
    </recommendedName>
</protein>
<feature type="compositionally biased region" description="Low complexity" evidence="13">
    <location>
        <begin position="1807"/>
        <end position="1821"/>
    </location>
</feature>
<evidence type="ECO:0000256" key="13">
    <source>
        <dbReference type="SAM" id="MobiDB-lite"/>
    </source>
</evidence>
<dbReference type="InterPro" id="IPR050131">
    <property type="entry name" value="Peptidase_S8_subtilisin-like"/>
</dbReference>
<comment type="similarity">
    <text evidence="2 11 12">Belongs to the peptidase S8 family.</text>
</comment>
<keyword evidence="9" id="KW-0572">Peptidoglycan-anchor</keyword>
<evidence type="ECO:0000256" key="6">
    <source>
        <dbReference type="ARBA" id="ARBA00022729"/>
    </source>
</evidence>
<feature type="domain" description="PA" evidence="17">
    <location>
        <begin position="438"/>
        <end position="523"/>
    </location>
</feature>
<dbReference type="GO" id="GO:0006508">
    <property type="term" value="P:proteolysis"/>
    <property type="evidence" value="ECO:0007669"/>
    <property type="project" value="UniProtKB-KW"/>
</dbReference>
<keyword evidence="6" id="KW-0732">Signal</keyword>
<evidence type="ECO:0000256" key="4">
    <source>
        <dbReference type="ARBA" id="ARBA00022525"/>
    </source>
</evidence>
<feature type="domain" description="Gram-positive cocci surface proteins LPxTG" evidence="16">
    <location>
        <begin position="1830"/>
        <end position="1867"/>
    </location>
</feature>
<dbReference type="InterPro" id="IPR046450">
    <property type="entry name" value="PA_dom_sf"/>
</dbReference>
<dbReference type="PRINTS" id="PR00723">
    <property type="entry name" value="SUBTILISIN"/>
</dbReference>
<feature type="compositionally biased region" description="Basic and acidic residues" evidence="13">
    <location>
        <begin position="1773"/>
        <end position="1806"/>
    </location>
</feature>
<dbReference type="InterPro" id="IPR000209">
    <property type="entry name" value="Peptidase_S8/S53_dom"/>
</dbReference>
<dbReference type="InterPro" id="IPR034213">
    <property type="entry name" value="S8_Vpr-like"/>
</dbReference>
<dbReference type="PANTHER" id="PTHR43806:SF65">
    <property type="entry name" value="SERINE PROTEASE APRX"/>
    <property type="match status" value="1"/>
</dbReference>
<comment type="subcellular location">
    <subcellularLocation>
        <location evidence="1">Secreted</location>
        <location evidence="1">Cell wall</location>
        <topology evidence="1">Peptidoglycan-anchor</topology>
    </subcellularLocation>
</comment>
<proteinExistence type="inferred from homology"/>
<feature type="domain" description="Peptidase S8/S53" evidence="15">
    <location>
        <begin position="208"/>
        <end position="652"/>
    </location>
</feature>
<feature type="transmembrane region" description="Helical" evidence="14">
    <location>
        <begin position="1843"/>
        <end position="1862"/>
    </location>
</feature>
<dbReference type="GO" id="GO:0004252">
    <property type="term" value="F:serine-type endopeptidase activity"/>
    <property type="evidence" value="ECO:0007669"/>
    <property type="project" value="UniProtKB-UniRule"/>
</dbReference>
<evidence type="ECO:0000256" key="12">
    <source>
        <dbReference type="RuleBase" id="RU003355"/>
    </source>
</evidence>
<dbReference type="InterPro" id="IPR019931">
    <property type="entry name" value="LPXTG_anchor"/>
</dbReference>
<dbReference type="Proteomes" id="UP000285456">
    <property type="component" value="Unassembled WGS sequence"/>
</dbReference>
<evidence type="ECO:0000259" key="16">
    <source>
        <dbReference type="Pfam" id="PF00746"/>
    </source>
</evidence>
<evidence type="ECO:0000256" key="10">
    <source>
        <dbReference type="PIRSR" id="PIRSR615500-1"/>
    </source>
</evidence>
<comment type="caution">
    <text evidence="19">The sequence shown here is derived from an EMBL/GenBank/DDBJ whole genome shotgun (WGS) entry which is preliminary data.</text>
</comment>
<gene>
    <name evidence="19" type="ORF">D1B32_02405</name>
</gene>
<evidence type="ECO:0000256" key="2">
    <source>
        <dbReference type="ARBA" id="ARBA00011073"/>
    </source>
</evidence>
<keyword evidence="14" id="KW-0812">Transmembrane</keyword>
<dbReference type="PROSITE" id="PS00137">
    <property type="entry name" value="SUBTILASE_HIS"/>
    <property type="match status" value="1"/>
</dbReference>
<dbReference type="EMBL" id="QWEH01000001">
    <property type="protein sequence ID" value="RHW35495.1"/>
    <property type="molecule type" value="Genomic_DNA"/>
</dbReference>
<dbReference type="CDD" id="cd07474">
    <property type="entry name" value="Peptidases_S8_subtilisin_Vpr-like"/>
    <property type="match status" value="1"/>
</dbReference>
<dbReference type="PROSITE" id="PS00136">
    <property type="entry name" value="SUBTILASE_ASP"/>
    <property type="match status" value="1"/>
</dbReference>
<dbReference type="Pfam" id="PF00746">
    <property type="entry name" value="Gram_pos_anchor"/>
    <property type="match status" value="1"/>
</dbReference>
<keyword evidence="8 11" id="KW-0720">Serine protease</keyword>
<keyword evidence="14" id="KW-0472">Membrane</keyword>
<organism evidence="19 20">
    <name type="scientific">Oceanobacillus profundus</name>
    <dbReference type="NCBI Taxonomy" id="372463"/>
    <lineage>
        <taxon>Bacteria</taxon>
        <taxon>Bacillati</taxon>
        <taxon>Bacillota</taxon>
        <taxon>Bacilli</taxon>
        <taxon>Bacillales</taxon>
        <taxon>Bacillaceae</taxon>
        <taxon>Oceanobacillus</taxon>
    </lineage>
</organism>
<evidence type="ECO:0000256" key="7">
    <source>
        <dbReference type="ARBA" id="ARBA00022801"/>
    </source>
</evidence>
<keyword evidence="14" id="KW-1133">Transmembrane helix</keyword>
<keyword evidence="5 11" id="KW-0645">Protease</keyword>
<evidence type="ECO:0000313" key="19">
    <source>
        <dbReference type="EMBL" id="RHW35495.1"/>
    </source>
</evidence>
<evidence type="ECO:0000256" key="8">
    <source>
        <dbReference type="ARBA" id="ARBA00022825"/>
    </source>
</evidence>
<dbReference type="InterPro" id="IPR003137">
    <property type="entry name" value="PA_domain"/>
</dbReference>
<dbReference type="Pfam" id="PF02225">
    <property type="entry name" value="PA"/>
    <property type="match status" value="1"/>
</dbReference>
<dbReference type="Pfam" id="PF00082">
    <property type="entry name" value="Peptidase_S8"/>
    <property type="match status" value="1"/>
</dbReference>
<feature type="active site" description="Charge relay system" evidence="10 11">
    <location>
        <position position="605"/>
    </location>
</feature>
<evidence type="ECO:0000256" key="11">
    <source>
        <dbReference type="PROSITE-ProRule" id="PRU01240"/>
    </source>
</evidence>
<dbReference type="InterPro" id="IPR023828">
    <property type="entry name" value="Peptidase_S8_Ser-AS"/>
</dbReference>
<dbReference type="Gene3D" id="3.40.50.200">
    <property type="entry name" value="Peptidase S8/S53 domain"/>
    <property type="match status" value="1"/>
</dbReference>
<evidence type="ECO:0000256" key="9">
    <source>
        <dbReference type="ARBA" id="ARBA00023088"/>
    </source>
</evidence>
<feature type="active site" description="Charge relay system" evidence="10 11">
    <location>
        <position position="279"/>
    </location>
</feature>
<evidence type="ECO:0000313" key="20">
    <source>
        <dbReference type="Proteomes" id="UP000285456"/>
    </source>
</evidence>
<dbReference type="InterPro" id="IPR010259">
    <property type="entry name" value="S8pro/Inhibitor_I9"/>
</dbReference>
<evidence type="ECO:0000259" key="17">
    <source>
        <dbReference type="Pfam" id="PF02225"/>
    </source>
</evidence>
<evidence type="ECO:0000259" key="15">
    <source>
        <dbReference type="Pfam" id="PF00082"/>
    </source>
</evidence>
<feature type="active site" description="Charge relay system" evidence="10 11">
    <location>
        <position position="217"/>
    </location>
</feature>
<dbReference type="Gene3D" id="3.50.30.30">
    <property type="match status" value="1"/>
</dbReference>
<dbReference type="PANTHER" id="PTHR43806">
    <property type="entry name" value="PEPTIDASE S8"/>
    <property type="match status" value="1"/>
</dbReference>
<keyword evidence="20" id="KW-1185">Reference proteome</keyword>
<evidence type="ECO:0000256" key="1">
    <source>
        <dbReference type="ARBA" id="ARBA00004168"/>
    </source>
</evidence>
<evidence type="ECO:0008006" key="21">
    <source>
        <dbReference type="Google" id="ProtNLM"/>
    </source>
</evidence>
<dbReference type="PROSITE" id="PS51892">
    <property type="entry name" value="SUBTILASE"/>
    <property type="match status" value="1"/>
</dbReference>
<dbReference type="InterPro" id="IPR036852">
    <property type="entry name" value="Peptidase_S8/S53_dom_sf"/>
</dbReference>
<feature type="region of interest" description="Disordered" evidence="13">
    <location>
        <begin position="243"/>
        <end position="269"/>
    </location>
</feature>
<reference evidence="19 20" key="1">
    <citation type="journal article" date="2007" name="Int. J. Syst. Evol. Microbiol.">
        <title>Oceanobacillus profundus sp. nov., isolated from a deep-sea sediment core.</title>
        <authorList>
            <person name="Kim Y.G."/>
            <person name="Choi D.H."/>
            <person name="Hyun S."/>
            <person name="Cho B.C."/>
        </authorList>
    </citation>
    <scope>NUCLEOTIDE SEQUENCE [LARGE SCALE GENOMIC DNA]</scope>
    <source>
        <strain evidence="19 20">DSM 18246</strain>
    </source>
</reference>
<evidence type="ECO:0000256" key="14">
    <source>
        <dbReference type="SAM" id="Phobius"/>
    </source>
</evidence>